<dbReference type="Gene3D" id="1.25.40.20">
    <property type="entry name" value="Ankyrin repeat-containing domain"/>
    <property type="match status" value="1"/>
</dbReference>
<dbReference type="PROSITE" id="PS50088">
    <property type="entry name" value="ANK_REPEAT"/>
    <property type="match status" value="1"/>
</dbReference>
<name>A0A9P4GCM5_9PLEO</name>
<dbReference type="InterPro" id="IPR036770">
    <property type="entry name" value="Ankyrin_rpt-contain_sf"/>
</dbReference>
<evidence type="ECO:0000256" key="1">
    <source>
        <dbReference type="PROSITE-ProRule" id="PRU00023"/>
    </source>
</evidence>
<keyword evidence="1" id="KW-0040">ANK repeat</keyword>
<feature type="repeat" description="ANK" evidence="1">
    <location>
        <begin position="362"/>
        <end position="394"/>
    </location>
</feature>
<comment type="caution">
    <text evidence="2">The sequence shown here is derived from an EMBL/GenBank/DDBJ whole genome shotgun (WGS) entry which is preliminary data.</text>
</comment>
<evidence type="ECO:0000313" key="3">
    <source>
        <dbReference type="Proteomes" id="UP000800039"/>
    </source>
</evidence>
<dbReference type="GeneID" id="63848386"/>
<dbReference type="Proteomes" id="UP000800039">
    <property type="component" value="Unassembled WGS sequence"/>
</dbReference>
<organism evidence="2 3">
    <name type="scientific">Cucurbitaria berberidis CBS 394.84</name>
    <dbReference type="NCBI Taxonomy" id="1168544"/>
    <lineage>
        <taxon>Eukaryota</taxon>
        <taxon>Fungi</taxon>
        <taxon>Dikarya</taxon>
        <taxon>Ascomycota</taxon>
        <taxon>Pezizomycotina</taxon>
        <taxon>Dothideomycetes</taxon>
        <taxon>Pleosporomycetidae</taxon>
        <taxon>Pleosporales</taxon>
        <taxon>Pleosporineae</taxon>
        <taxon>Cucurbitariaceae</taxon>
        <taxon>Cucurbitaria</taxon>
    </lineage>
</organism>
<gene>
    <name evidence="2" type="ORF">K460DRAFT_341031</name>
</gene>
<dbReference type="SMART" id="SM00248">
    <property type="entry name" value="ANK"/>
    <property type="match status" value="2"/>
</dbReference>
<keyword evidence="3" id="KW-1185">Reference proteome</keyword>
<sequence>MELVELPPELLQRILELYVKNVGIIEAWGTRGTCRTFRSYIDYEVLSRPHLNTYLSSKAGRTILKKNMVGYVFHRSNNPTTFARDLVPKFIRAIMNELAIATGNESEGAAQSIRHTLCKVLVKYYKWTYFALTTIPSTALGISKLQHITIDNVPNRVAAAAAAGNLQAIRTFAEEDRSSIWGKSVAFGYPLVAATYAGHFHVVKAFVIQFITDLELDRLLAWQTERKPFSVAIRVAIQRQYSQILQYLVEKYVEAFGTASQRCMEKWLKAAVRTGRPEYVRLIVALRHHCSLLCIYDAFELSCKLNHPQVSRVFFEGNTLEVNEMLYHDFPIGTAFEYGSLSVIKELLDLGANPDGPRYIGDGNRPLCEALYEEETEICCLLLEKGANIDLVQPMINSKKDFIEKSPKLRELVKKADECRGPKLPLRVDGGLFASDDTA</sequence>
<dbReference type="AlphaFoldDB" id="A0A9P4GCM5"/>
<dbReference type="EMBL" id="ML976617">
    <property type="protein sequence ID" value="KAF1843182.1"/>
    <property type="molecule type" value="Genomic_DNA"/>
</dbReference>
<dbReference type="SUPFAM" id="SSF48403">
    <property type="entry name" value="Ankyrin repeat"/>
    <property type="match status" value="1"/>
</dbReference>
<protein>
    <recommendedName>
        <fullName evidence="4">Ankyrin</fullName>
    </recommendedName>
</protein>
<dbReference type="OrthoDB" id="366390at2759"/>
<reference evidence="2" key="1">
    <citation type="submission" date="2020-01" db="EMBL/GenBank/DDBJ databases">
        <authorList>
            <consortium name="DOE Joint Genome Institute"/>
            <person name="Haridas S."/>
            <person name="Albert R."/>
            <person name="Binder M."/>
            <person name="Bloem J."/>
            <person name="Labutti K."/>
            <person name="Salamov A."/>
            <person name="Andreopoulos B."/>
            <person name="Baker S.E."/>
            <person name="Barry K."/>
            <person name="Bills G."/>
            <person name="Bluhm B.H."/>
            <person name="Cannon C."/>
            <person name="Castanera R."/>
            <person name="Culley D.E."/>
            <person name="Daum C."/>
            <person name="Ezra D."/>
            <person name="Gonzalez J.B."/>
            <person name="Henrissat B."/>
            <person name="Kuo A."/>
            <person name="Liang C."/>
            <person name="Lipzen A."/>
            <person name="Lutzoni F."/>
            <person name="Magnuson J."/>
            <person name="Mondo S."/>
            <person name="Nolan M."/>
            <person name="Ohm R."/>
            <person name="Pangilinan J."/>
            <person name="Park H.-J."/>
            <person name="Ramirez L."/>
            <person name="Alfaro M."/>
            <person name="Sun H."/>
            <person name="Tritt A."/>
            <person name="Yoshinaga Y."/>
            <person name="Zwiers L.-H."/>
            <person name="Turgeon B.G."/>
            <person name="Goodwin S.B."/>
            <person name="Spatafora J.W."/>
            <person name="Crous P.W."/>
            <person name="Grigoriev I.V."/>
        </authorList>
    </citation>
    <scope>NUCLEOTIDE SEQUENCE</scope>
    <source>
        <strain evidence="2">CBS 394.84</strain>
    </source>
</reference>
<accession>A0A9P4GCM5</accession>
<dbReference type="InterPro" id="IPR002110">
    <property type="entry name" value="Ankyrin_rpt"/>
</dbReference>
<dbReference type="RefSeq" id="XP_040785745.1">
    <property type="nucleotide sequence ID" value="XM_040931134.1"/>
</dbReference>
<evidence type="ECO:0008006" key="4">
    <source>
        <dbReference type="Google" id="ProtNLM"/>
    </source>
</evidence>
<proteinExistence type="predicted"/>
<evidence type="ECO:0000313" key="2">
    <source>
        <dbReference type="EMBL" id="KAF1843182.1"/>
    </source>
</evidence>